<dbReference type="Proteomes" id="UP001178461">
    <property type="component" value="Chromosome 11"/>
</dbReference>
<name>A0AA35L0V1_9SAUR</name>
<keyword evidence="2" id="KW-1185">Reference proteome</keyword>
<feature type="non-terminal residue" evidence="1">
    <location>
        <position position="1"/>
    </location>
</feature>
<evidence type="ECO:0000313" key="2">
    <source>
        <dbReference type="Proteomes" id="UP001178461"/>
    </source>
</evidence>
<reference evidence="1" key="1">
    <citation type="submission" date="2022-12" db="EMBL/GenBank/DDBJ databases">
        <authorList>
            <person name="Alioto T."/>
            <person name="Alioto T."/>
            <person name="Gomez Garrido J."/>
        </authorList>
    </citation>
    <scope>NUCLEOTIDE SEQUENCE</scope>
</reference>
<dbReference type="EMBL" id="OX395136">
    <property type="protein sequence ID" value="CAI5787800.1"/>
    <property type="molecule type" value="Genomic_DNA"/>
</dbReference>
<sequence>ALLRITGERRIGTGDIPEEFDLPVLDVFEEHHAEIRIMLLINCAAELSLPPASELSQN</sequence>
<accession>A0AA35L0V1</accession>
<dbReference type="AlphaFoldDB" id="A0AA35L0V1"/>
<evidence type="ECO:0000313" key="1">
    <source>
        <dbReference type="EMBL" id="CAI5787800.1"/>
    </source>
</evidence>
<protein>
    <submittedName>
        <fullName evidence="1">Uncharacterized protein</fullName>
    </submittedName>
</protein>
<proteinExistence type="predicted"/>
<gene>
    <name evidence="1" type="ORF">PODLI_1B031655</name>
</gene>
<organism evidence="1 2">
    <name type="scientific">Podarcis lilfordi</name>
    <name type="common">Lilford's wall lizard</name>
    <dbReference type="NCBI Taxonomy" id="74358"/>
    <lineage>
        <taxon>Eukaryota</taxon>
        <taxon>Metazoa</taxon>
        <taxon>Chordata</taxon>
        <taxon>Craniata</taxon>
        <taxon>Vertebrata</taxon>
        <taxon>Euteleostomi</taxon>
        <taxon>Lepidosauria</taxon>
        <taxon>Squamata</taxon>
        <taxon>Bifurcata</taxon>
        <taxon>Unidentata</taxon>
        <taxon>Episquamata</taxon>
        <taxon>Laterata</taxon>
        <taxon>Lacertibaenia</taxon>
        <taxon>Lacertidae</taxon>
        <taxon>Podarcis</taxon>
    </lineage>
</organism>